<evidence type="ECO:0000313" key="7">
    <source>
        <dbReference type="EMBL" id="KAI9554131.1"/>
    </source>
</evidence>
<dbReference type="EMBL" id="WJBH02000008">
    <property type="protein sequence ID" value="KAI9554131.1"/>
    <property type="molecule type" value="Genomic_DNA"/>
</dbReference>
<dbReference type="PANTHER" id="PTHR11559">
    <property type="entry name" value="CARBOXYLESTERASE"/>
    <property type="match status" value="1"/>
</dbReference>
<keyword evidence="3 5" id="KW-0378">Hydrolase</keyword>
<evidence type="ECO:0000256" key="4">
    <source>
        <dbReference type="ARBA" id="ARBA00023180"/>
    </source>
</evidence>
<evidence type="ECO:0000259" key="6">
    <source>
        <dbReference type="Pfam" id="PF00135"/>
    </source>
</evidence>
<comment type="similarity">
    <text evidence="1 5">Belongs to the type-B carboxylesterase/lipase family.</text>
</comment>
<name>A0AAD5PNL0_9CRUS</name>
<gene>
    <name evidence="7" type="ORF">GHT06_019403</name>
</gene>
<feature type="domain" description="Carboxylesterase type B" evidence="6">
    <location>
        <begin position="33"/>
        <end position="542"/>
    </location>
</feature>
<keyword evidence="5" id="KW-0732">Signal</keyword>
<keyword evidence="2" id="KW-0719">Serine esterase</keyword>
<feature type="chain" id="PRO_5041769011" description="Carboxylic ester hydrolase" evidence="5">
    <location>
        <begin position="23"/>
        <end position="566"/>
    </location>
</feature>
<accession>A0AAD5PNL0</accession>
<evidence type="ECO:0000256" key="2">
    <source>
        <dbReference type="ARBA" id="ARBA00022487"/>
    </source>
</evidence>
<reference evidence="7 8" key="1">
    <citation type="submission" date="2022-05" db="EMBL/GenBank/DDBJ databases">
        <title>A multi-omics perspective on studying reproductive biology in Daphnia sinensis.</title>
        <authorList>
            <person name="Jia J."/>
        </authorList>
    </citation>
    <scope>NUCLEOTIDE SEQUENCE [LARGE SCALE GENOMIC DNA]</scope>
    <source>
        <strain evidence="7 8">WSL</strain>
    </source>
</reference>
<evidence type="ECO:0000256" key="1">
    <source>
        <dbReference type="ARBA" id="ARBA00005964"/>
    </source>
</evidence>
<dbReference type="AlphaFoldDB" id="A0AAD5PNL0"/>
<keyword evidence="8" id="KW-1185">Reference proteome</keyword>
<dbReference type="InterPro" id="IPR029058">
    <property type="entry name" value="AB_hydrolase_fold"/>
</dbReference>
<dbReference type="GO" id="GO:0052689">
    <property type="term" value="F:carboxylic ester hydrolase activity"/>
    <property type="evidence" value="ECO:0007669"/>
    <property type="project" value="UniProtKB-KW"/>
</dbReference>
<dbReference type="FunFam" id="3.40.50.1820:FF:000092">
    <property type="entry name" value="Carboxylic ester hydrolase"/>
    <property type="match status" value="1"/>
</dbReference>
<dbReference type="SUPFAM" id="SSF53474">
    <property type="entry name" value="alpha/beta-Hydrolases"/>
    <property type="match status" value="1"/>
</dbReference>
<dbReference type="InterPro" id="IPR002018">
    <property type="entry name" value="CarbesteraseB"/>
</dbReference>
<dbReference type="Pfam" id="PF00135">
    <property type="entry name" value="COesterase"/>
    <property type="match status" value="1"/>
</dbReference>
<dbReference type="InterPro" id="IPR050309">
    <property type="entry name" value="Type-B_Carboxylest/Lipase"/>
</dbReference>
<comment type="caution">
    <text evidence="7">The sequence shown here is derived from an EMBL/GenBank/DDBJ whole genome shotgun (WGS) entry which is preliminary data.</text>
</comment>
<evidence type="ECO:0000256" key="3">
    <source>
        <dbReference type="ARBA" id="ARBA00022801"/>
    </source>
</evidence>
<proteinExistence type="inferred from homology"/>
<dbReference type="Proteomes" id="UP000820818">
    <property type="component" value="Linkage Group LG8"/>
</dbReference>
<organism evidence="7 8">
    <name type="scientific">Daphnia sinensis</name>
    <dbReference type="NCBI Taxonomy" id="1820382"/>
    <lineage>
        <taxon>Eukaryota</taxon>
        <taxon>Metazoa</taxon>
        <taxon>Ecdysozoa</taxon>
        <taxon>Arthropoda</taxon>
        <taxon>Crustacea</taxon>
        <taxon>Branchiopoda</taxon>
        <taxon>Diplostraca</taxon>
        <taxon>Cladocera</taxon>
        <taxon>Anomopoda</taxon>
        <taxon>Daphniidae</taxon>
        <taxon>Daphnia</taxon>
        <taxon>Daphnia similis group</taxon>
    </lineage>
</organism>
<dbReference type="EC" id="3.1.1.-" evidence="5"/>
<dbReference type="InterPro" id="IPR019826">
    <property type="entry name" value="Carboxylesterase_B_AS"/>
</dbReference>
<dbReference type="PROSITE" id="PS00122">
    <property type="entry name" value="CARBOXYLESTERASE_B_1"/>
    <property type="match status" value="1"/>
</dbReference>
<keyword evidence="4" id="KW-0325">Glycoprotein</keyword>
<protein>
    <recommendedName>
        <fullName evidence="5">Carboxylic ester hydrolase</fullName>
        <ecNumber evidence="5">3.1.1.-</ecNumber>
    </recommendedName>
</protein>
<dbReference type="Gene3D" id="3.40.50.1820">
    <property type="entry name" value="alpha/beta hydrolase"/>
    <property type="match status" value="1"/>
</dbReference>
<sequence length="566" mass="64206">MCSRMKRDFLLCVFFLFRATRCDLLPSHDHSRHPIVTIPTLGQLRGSEMTSEAGRSFYAFRGIPYAKPPLGELRFSDPVPTEPWLDQVLDATREGPTCMQYNTFLRFILGVEDCLKLNIYTHDLNVTKSSRAVMVWIHGGSWFMSSGNGGFTDIYGPRYFLDRDIVLVTINYRLGPLGFLSTEDAEAPGNYGLLDQSMALRWVHENIRFFGGNPDLVTIFGESSGGASVHHHLLAPHSKGLFHRAIAQSGSALNPWSIEKSVGNYTRMLANDLDCQSSNSSELLACLRSKPARELAIFRKKIEVLRIVPIAFGPRIDRERKLPFISDHPRRLIEQNRINSVPLITGLNENEGAFVVALLLANNGSLMQNFTEDPLKYFRYIAGVQFTEDSDKIVNRIIDRYFVRNVTFQNQLTQLEQMISDSAFFKGIDDSVHLLTKFSDQPIYYYLYGHQGQLTLPSLLGLPSTFQFGAGHTDELYLMFTNDFLPRMNATDDFKVSKILLDLWTTFAQDGVPQSDLVIGGWTSMKEGETRYLRIDAEHPSMVNHSMPFHDRLAFWNEELNSPNTA</sequence>
<evidence type="ECO:0000313" key="8">
    <source>
        <dbReference type="Proteomes" id="UP000820818"/>
    </source>
</evidence>
<evidence type="ECO:0000256" key="5">
    <source>
        <dbReference type="RuleBase" id="RU361235"/>
    </source>
</evidence>
<feature type="signal peptide" evidence="5">
    <location>
        <begin position="1"/>
        <end position="22"/>
    </location>
</feature>